<dbReference type="Proteomes" id="UP001142317">
    <property type="component" value="Unassembled WGS sequence"/>
</dbReference>
<comment type="caution">
    <text evidence="9">The sequence shown here is derived from an EMBL/GenBank/DDBJ whole genome shotgun (WGS) entry which is preliminary data.</text>
</comment>
<dbReference type="InterPro" id="IPR051472">
    <property type="entry name" value="T3SS_Stator/FliH"/>
</dbReference>
<comment type="similarity">
    <text evidence="2">Belongs to the FliH family.</text>
</comment>
<evidence type="ECO:0000256" key="3">
    <source>
        <dbReference type="ARBA" id="ARBA00022448"/>
    </source>
</evidence>
<comment type="function">
    <text evidence="1">Needed for flagellar regrowth and assembly.</text>
</comment>
<keyword evidence="6" id="KW-1006">Bacterial flagellum protein export</keyword>
<dbReference type="PANTHER" id="PTHR34982:SF1">
    <property type="entry name" value="FLAGELLAR ASSEMBLY PROTEIN FLIH"/>
    <property type="match status" value="1"/>
</dbReference>
<protein>
    <recommendedName>
        <fullName evidence="8">Flagellar assembly protein FliH/Type III secretion system HrpE domain-containing protein</fullName>
    </recommendedName>
</protein>
<dbReference type="GO" id="GO:0044781">
    <property type="term" value="P:bacterial-type flagellum organization"/>
    <property type="evidence" value="ECO:0007669"/>
    <property type="project" value="UniProtKB-KW"/>
</dbReference>
<dbReference type="PANTHER" id="PTHR34982">
    <property type="entry name" value="YOP PROTEINS TRANSLOCATION PROTEIN L"/>
    <property type="match status" value="1"/>
</dbReference>
<keyword evidence="3" id="KW-0813">Transport</keyword>
<dbReference type="Pfam" id="PF02108">
    <property type="entry name" value="FliH"/>
    <property type="match status" value="1"/>
</dbReference>
<evidence type="ECO:0000256" key="2">
    <source>
        <dbReference type="ARBA" id="ARBA00006602"/>
    </source>
</evidence>
<feature type="region of interest" description="Disordered" evidence="7">
    <location>
        <begin position="1"/>
        <end position="22"/>
    </location>
</feature>
<evidence type="ECO:0000256" key="7">
    <source>
        <dbReference type="SAM" id="MobiDB-lite"/>
    </source>
</evidence>
<dbReference type="GO" id="GO:0005829">
    <property type="term" value="C:cytosol"/>
    <property type="evidence" value="ECO:0007669"/>
    <property type="project" value="TreeGrafter"/>
</dbReference>
<evidence type="ECO:0000313" key="10">
    <source>
        <dbReference type="Proteomes" id="UP001142317"/>
    </source>
</evidence>
<gene>
    <name evidence="9" type="ORF">GCM10017586_19000</name>
</gene>
<dbReference type="GO" id="GO:0015031">
    <property type="term" value="P:protein transport"/>
    <property type="evidence" value="ECO:0007669"/>
    <property type="project" value="UniProtKB-KW"/>
</dbReference>
<organism evidence="9 10">
    <name type="scientific">Microbacterium imperiale</name>
    <dbReference type="NCBI Taxonomy" id="33884"/>
    <lineage>
        <taxon>Bacteria</taxon>
        <taxon>Bacillati</taxon>
        <taxon>Actinomycetota</taxon>
        <taxon>Actinomycetes</taxon>
        <taxon>Micrococcales</taxon>
        <taxon>Microbacteriaceae</taxon>
        <taxon>Microbacterium</taxon>
    </lineage>
</organism>
<evidence type="ECO:0000313" key="9">
    <source>
        <dbReference type="EMBL" id="GLJ80217.1"/>
    </source>
</evidence>
<reference evidence="9" key="1">
    <citation type="journal article" date="2014" name="Int. J. Syst. Evol. Microbiol.">
        <title>Complete genome sequence of Corynebacterium casei LMG S-19264T (=DSM 44701T), isolated from a smear-ripened cheese.</title>
        <authorList>
            <consortium name="US DOE Joint Genome Institute (JGI-PGF)"/>
            <person name="Walter F."/>
            <person name="Albersmeier A."/>
            <person name="Kalinowski J."/>
            <person name="Ruckert C."/>
        </authorList>
    </citation>
    <scope>NUCLEOTIDE SEQUENCE</scope>
    <source>
        <strain evidence="9">VKM Ac-1447</strain>
    </source>
</reference>
<dbReference type="InterPro" id="IPR018035">
    <property type="entry name" value="Flagellar_FliH/T3SS_HrpE"/>
</dbReference>
<name>A0A9W6HI11_9MICO</name>
<dbReference type="AlphaFoldDB" id="A0A9W6HI11"/>
<evidence type="ECO:0000256" key="6">
    <source>
        <dbReference type="ARBA" id="ARBA00023225"/>
    </source>
</evidence>
<proteinExistence type="inferred from homology"/>
<keyword evidence="4" id="KW-1005">Bacterial flagellum biogenesis</keyword>
<evidence type="ECO:0000259" key="8">
    <source>
        <dbReference type="Pfam" id="PF02108"/>
    </source>
</evidence>
<keyword evidence="5" id="KW-0653">Protein transport</keyword>
<dbReference type="EMBL" id="BSEO01000014">
    <property type="protein sequence ID" value="GLJ80217.1"/>
    <property type="molecule type" value="Genomic_DNA"/>
</dbReference>
<accession>A0A9W6HI11</accession>
<evidence type="ECO:0000256" key="1">
    <source>
        <dbReference type="ARBA" id="ARBA00003041"/>
    </source>
</evidence>
<dbReference type="RefSeq" id="WP_210006486.1">
    <property type="nucleotide sequence ID" value="NZ_BSEO01000014.1"/>
</dbReference>
<keyword evidence="10" id="KW-1185">Reference proteome</keyword>
<reference evidence="9" key="2">
    <citation type="submission" date="2023-01" db="EMBL/GenBank/DDBJ databases">
        <authorList>
            <person name="Sun Q."/>
            <person name="Evtushenko L."/>
        </authorList>
    </citation>
    <scope>NUCLEOTIDE SEQUENCE</scope>
    <source>
        <strain evidence="9">VKM Ac-1447</strain>
    </source>
</reference>
<feature type="domain" description="Flagellar assembly protein FliH/Type III secretion system HrpE" evidence="8">
    <location>
        <begin position="72"/>
        <end position="190"/>
    </location>
</feature>
<evidence type="ECO:0000256" key="5">
    <source>
        <dbReference type="ARBA" id="ARBA00022927"/>
    </source>
</evidence>
<sequence>MSSDSFTRLEIPRLSGPPLDQERERARLRGHAAGYAEGMRLAAADAASAADARDERAREVDAADRARVATALAALEAAARDVTAHADALVAPAEARLHALAVELAEAVVASELSDSVRSALTVAARIEQAAAAGDEPVAHLNPADAETLERLGAAPAGIRVTLDPDLRPGDAVVRVTDGAIDLRIEAAFTRARAALNEGTR</sequence>
<evidence type="ECO:0000256" key="4">
    <source>
        <dbReference type="ARBA" id="ARBA00022795"/>
    </source>
</evidence>